<dbReference type="PANTHER" id="PTHR37842">
    <property type="match status" value="1"/>
</dbReference>
<evidence type="ECO:0000313" key="4">
    <source>
        <dbReference type="EMBL" id="OAA62847.1"/>
    </source>
</evidence>
<keyword evidence="5" id="KW-1185">Reference proteome</keyword>
<accession>A0A167VPE1</accession>
<dbReference type="GO" id="GO:0016787">
    <property type="term" value="F:hydrolase activity"/>
    <property type="evidence" value="ECO:0007669"/>
    <property type="project" value="UniProtKB-KW"/>
</dbReference>
<dbReference type="InterPro" id="IPR029018">
    <property type="entry name" value="Hex-like_dom2"/>
</dbReference>
<evidence type="ECO:0000256" key="1">
    <source>
        <dbReference type="ARBA" id="ARBA00022801"/>
    </source>
</evidence>
<reference evidence="4 5" key="1">
    <citation type="journal article" date="2016" name="Genome Biol. Evol.">
        <title>Divergent and convergent evolution of fungal pathogenicity.</title>
        <authorList>
            <person name="Shang Y."/>
            <person name="Xiao G."/>
            <person name="Zheng P."/>
            <person name="Cen K."/>
            <person name="Zhan S."/>
            <person name="Wang C."/>
        </authorList>
    </citation>
    <scope>NUCLEOTIDE SEQUENCE [LARGE SCALE GENOMIC DNA]</scope>
    <source>
        <strain evidence="4 5">RCEF 264</strain>
    </source>
</reference>
<dbReference type="EMBL" id="AZHD01000006">
    <property type="protein sequence ID" value="OAA62847.1"/>
    <property type="molecule type" value="Genomic_DNA"/>
</dbReference>
<sequence>MHLGLLAHHCVLLGLVCYVPLAGALGQKPVVAFDGATAGSVRIAGGRQPGPGQIRVSANDYWGVIRAAGDLAADFGRVTGTNFTVSNGVAGAAPATYTYAPINNRNNTVYSTTGTSTFTGPKYADPVPANTVIIAGTIGHSTLIDQLVAAKTIDVAGVNGTWESFVSTLVASPLPGCPHALVIAGSDPRGTIYGLYDVSEQIGVSPWYFWADVPVHRHGSARNSSTAIYALPGRKVQTAPSVRYRGLFLNDEQPALTDWVASRWPDTPYGAGYGAAFYSLVFELLLRLRANYLWPAIWGSMFEVDDPANQPLADAFEVVLGSSHTEPMQRAQNEFAHFYAGPWAYNLNNATIDDYFRYGVQRAKPYARNSLWTMGMRGSGDTAIEGLGVDKIVTMLDTLVANQQRILAEGLGDGGGGSNRSVSLRDMPQMWCLYKEVQSYLSAGLRVPEDVTLLWADDNWGNVRRLPLRTEQARAGGAGVYYHFDYVGDPRNYKWINTVQLSKTAEQMALAYARGADRIWIVNVGDLKGLELPINHFLDMAYDAAQWGADSAGAWTTAWAEREFGSYGRSKGNNSSNDSPLAAHIADVVTRYSMLASRRKYELVGPETYSVLHYGEADAVLAQWAELVADAQAVYDALDAAAQPAFFEMVLHPVMAGAIVHRLYVSAAKNALYANQKRNAANDAIQAVLHASVEDVNLTLRWNALLDGKWNHMMDQTHLGYDGYWQQPMRNSLPALTYVQTAFAALSGEIGVGVEGSNGTVPGDDKYHDNSGHVLQTPSLDPYGVPRRYFEVFSRGTRACAWMASASVPWVHLSQHNGTVDPTGQQGSDSRIYVSVADWTQATTTTVAINVTSACRGLDKYGFKDPVVQVPVVVRTVPGNFTSGFIEADGAVSIDAAHYQAIVPPAQVANTTNATYHIFQQYGRTGSGVGLWPLTTEKLAGVAAAPALEYRLYLFSNTSGSPRGPANVTLYLSPTQNYLGDDTPLEYGIALYPADAASEPPTTAPTLVQPVGPSIGQAMPAGWGGAVADGVWGRTSNATTTAFAVPRPGAYTLRIWALLPSVIVQKIVVDLGGVRPSYLGPPESFLVGRDSRGSYNVTTFADGSGTVAQK</sequence>
<feature type="domain" description="Gylcosyl hydrolase 115 C-terminal" evidence="3">
    <location>
        <begin position="884"/>
        <end position="1083"/>
    </location>
</feature>
<evidence type="ECO:0000259" key="3">
    <source>
        <dbReference type="Pfam" id="PF17829"/>
    </source>
</evidence>
<keyword evidence="1" id="KW-0378">Hydrolase</keyword>
<dbReference type="InterPro" id="IPR041437">
    <property type="entry name" value="GH115_C"/>
</dbReference>
<dbReference type="Proteomes" id="UP000076874">
    <property type="component" value="Unassembled WGS sequence"/>
</dbReference>
<organism evidence="4 5">
    <name type="scientific">Niveomyces insectorum RCEF 264</name>
    <dbReference type="NCBI Taxonomy" id="1081102"/>
    <lineage>
        <taxon>Eukaryota</taxon>
        <taxon>Fungi</taxon>
        <taxon>Dikarya</taxon>
        <taxon>Ascomycota</taxon>
        <taxon>Pezizomycotina</taxon>
        <taxon>Sordariomycetes</taxon>
        <taxon>Hypocreomycetidae</taxon>
        <taxon>Hypocreales</taxon>
        <taxon>Cordycipitaceae</taxon>
        <taxon>Niveomyces</taxon>
    </lineage>
</organism>
<dbReference type="InterPro" id="IPR031924">
    <property type="entry name" value="GH115"/>
</dbReference>
<dbReference type="Gene3D" id="1.20.58.2150">
    <property type="match status" value="1"/>
</dbReference>
<gene>
    <name evidence="4" type="ORF">SPI_04387</name>
</gene>
<feature type="chain" id="PRO_5007893564" description="Gylcosyl hydrolase 115 C-terminal domain-containing protein" evidence="2">
    <location>
        <begin position="27"/>
        <end position="1110"/>
    </location>
</feature>
<dbReference type="Pfam" id="PF17829">
    <property type="entry name" value="GH115_C"/>
    <property type="match status" value="1"/>
</dbReference>
<dbReference type="Gene3D" id="2.60.120.1620">
    <property type="match status" value="1"/>
</dbReference>
<dbReference type="AlphaFoldDB" id="A0A167VPE1"/>
<feature type="signal peptide" evidence="2">
    <location>
        <begin position="1"/>
        <end position="26"/>
    </location>
</feature>
<comment type="caution">
    <text evidence="4">The sequence shown here is derived from an EMBL/GenBank/DDBJ whole genome shotgun (WGS) entry which is preliminary data.</text>
</comment>
<name>A0A167VPE1_9HYPO</name>
<dbReference type="InterPro" id="IPR042301">
    <property type="entry name" value="GH115_sf"/>
</dbReference>
<dbReference type="OrthoDB" id="4849794at2759"/>
<dbReference type="STRING" id="1081102.A0A167VPE1"/>
<dbReference type="Gene3D" id="3.20.20.520">
    <property type="entry name" value="Glycosyl hydrolase family 115"/>
    <property type="match status" value="1"/>
</dbReference>
<proteinExistence type="predicted"/>
<dbReference type="Gene3D" id="3.30.379.10">
    <property type="entry name" value="Chitobiase/beta-hexosaminidase domain 2-like"/>
    <property type="match status" value="1"/>
</dbReference>
<evidence type="ECO:0000256" key="2">
    <source>
        <dbReference type="SAM" id="SignalP"/>
    </source>
</evidence>
<evidence type="ECO:0000313" key="5">
    <source>
        <dbReference type="Proteomes" id="UP000076874"/>
    </source>
</evidence>
<keyword evidence="2" id="KW-0732">Signal</keyword>
<dbReference type="PANTHER" id="PTHR37842:SF2">
    <property type="entry name" value="GYLCOSYL HYDROLASE 115 C-TERMINAL DOMAIN-CONTAINING PROTEIN"/>
    <property type="match status" value="1"/>
</dbReference>
<protein>
    <recommendedName>
        <fullName evidence="3">Gylcosyl hydrolase 115 C-terminal domain-containing protein</fullName>
    </recommendedName>
</protein>
<dbReference type="Pfam" id="PF15979">
    <property type="entry name" value="Glyco_hydro_115"/>
    <property type="match status" value="1"/>
</dbReference>